<gene>
    <name evidence="2" type="ORF">BD293_0535</name>
</gene>
<feature type="transmembrane region" description="Helical" evidence="1">
    <location>
        <begin position="21"/>
        <end position="40"/>
    </location>
</feature>
<protein>
    <submittedName>
        <fullName evidence="2">TadE-like protein</fullName>
    </submittedName>
</protein>
<keyword evidence="1" id="KW-1133">Transmembrane helix</keyword>
<evidence type="ECO:0000313" key="3">
    <source>
        <dbReference type="Proteomes" id="UP000320582"/>
    </source>
</evidence>
<organism evidence="2 3">
    <name type="scientific">Roseinatronobacter monicus</name>
    <dbReference type="NCBI Taxonomy" id="393481"/>
    <lineage>
        <taxon>Bacteria</taxon>
        <taxon>Pseudomonadati</taxon>
        <taxon>Pseudomonadota</taxon>
        <taxon>Alphaproteobacteria</taxon>
        <taxon>Rhodobacterales</taxon>
        <taxon>Paracoccaceae</taxon>
        <taxon>Roseinatronobacter</taxon>
    </lineage>
</organism>
<dbReference type="RefSeq" id="WP_170207037.1">
    <property type="nucleotide sequence ID" value="NZ_VFPT01000001.1"/>
</dbReference>
<comment type="caution">
    <text evidence="2">The sequence shown here is derived from an EMBL/GenBank/DDBJ whole genome shotgun (WGS) entry which is preliminary data.</text>
</comment>
<keyword evidence="1" id="KW-0472">Membrane</keyword>
<evidence type="ECO:0000256" key="1">
    <source>
        <dbReference type="SAM" id="Phobius"/>
    </source>
</evidence>
<sequence length="180" mass="19805">MSMRALVQKLTHRWRAEDGSVSVEFVIIVPFVLSIFLMGVDSGVTQLRQAFLYRAVDMAVREVRLGTINEAESLSKSICARTAMLPNCENAITVEMQPIDTSTFSGLDAPTLCVNHEEELTPAITFNPGSGGQAQELMLIRVCVVTKPFIRLTGFLTALPVNAEGDYVLTARNVFVNEPR</sequence>
<dbReference type="Proteomes" id="UP000320582">
    <property type="component" value="Unassembled WGS sequence"/>
</dbReference>
<reference evidence="2 3" key="1">
    <citation type="submission" date="2019-06" db="EMBL/GenBank/DDBJ databases">
        <title>Genomic Encyclopedia of Archaeal and Bacterial Type Strains, Phase II (KMG-II): from individual species to whole genera.</title>
        <authorList>
            <person name="Goeker M."/>
        </authorList>
    </citation>
    <scope>NUCLEOTIDE SEQUENCE [LARGE SCALE GENOMIC DNA]</scope>
    <source>
        <strain evidence="2 3">DSM 18423</strain>
    </source>
</reference>
<keyword evidence="3" id="KW-1185">Reference proteome</keyword>
<accession>A0A543KA78</accession>
<dbReference type="AlphaFoldDB" id="A0A543KA78"/>
<proteinExistence type="predicted"/>
<evidence type="ECO:0000313" key="2">
    <source>
        <dbReference type="EMBL" id="TQM91956.1"/>
    </source>
</evidence>
<name>A0A543KA78_9RHOB</name>
<keyword evidence="1" id="KW-0812">Transmembrane</keyword>
<dbReference type="EMBL" id="VFPT01000001">
    <property type="protein sequence ID" value="TQM91956.1"/>
    <property type="molecule type" value="Genomic_DNA"/>
</dbReference>